<evidence type="ECO:0000313" key="8">
    <source>
        <dbReference type="Proteomes" id="UP000320176"/>
    </source>
</evidence>
<dbReference type="SUPFAM" id="SSF88659">
    <property type="entry name" value="Sigma3 and sigma4 domains of RNA polymerase sigma factors"/>
    <property type="match status" value="1"/>
</dbReference>
<evidence type="ECO:0000259" key="6">
    <source>
        <dbReference type="Pfam" id="PF07638"/>
    </source>
</evidence>
<evidence type="ECO:0000313" key="7">
    <source>
        <dbReference type="EMBL" id="TWT92435.1"/>
    </source>
</evidence>
<evidence type="ECO:0000256" key="1">
    <source>
        <dbReference type="ARBA" id="ARBA00010641"/>
    </source>
</evidence>
<reference evidence="7 8" key="1">
    <citation type="submission" date="2019-02" db="EMBL/GenBank/DDBJ databases">
        <title>Deep-cultivation of Planctomycetes and their phenomic and genomic characterization uncovers novel biology.</title>
        <authorList>
            <person name="Wiegand S."/>
            <person name="Jogler M."/>
            <person name="Boedeker C."/>
            <person name="Pinto D."/>
            <person name="Vollmers J."/>
            <person name="Rivas-Marin E."/>
            <person name="Kohn T."/>
            <person name="Peeters S.H."/>
            <person name="Heuer A."/>
            <person name="Rast P."/>
            <person name="Oberbeckmann S."/>
            <person name="Bunk B."/>
            <person name="Jeske O."/>
            <person name="Meyerdierks A."/>
            <person name="Storesund J.E."/>
            <person name="Kallscheuer N."/>
            <person name="Luecker S."/>
            <person name="Lage O.M."/>
            <person name="Pohl T."/>
            <person name="Merkel B.J."/>
            <person name="Hornburger P."/>
            <person name="Mueller R.-W."/>
            <person name="Bruemmer F."/>
            <person name="Labrenz M."/>
            <person name="Spormann A.M."/>
            <person name="Op Den Camp H."/>
            <person name="Overmann J."/>
            <person name="Amann R."/>
            <person name="Jetten M.S.M."/>
            <person name="Mascher T."/>
            <person name="Medema M.H."/>
            <person name="Devos D.P."/>
            <person name="Kaster A.-K."/>
            <person name="Ovreas L."/>
            <person name="Rohde M."/>
            <person name="Galperin M.Y."/>
            <person name="Jogler C."/>
        </authorList>
    </citation>
    <scope>NUCLEOTIDE SEQUENCE [LARGE SCALE GENOMIC DNA]</scope>
    <source>
        <strain evidence="7 8">Pla52n</strain>
    </source>
</reference>
<keyword evidence="2" id="KW-0805">Transcription regulation</keyword>
<feature type="domain" description="RNA polymerase sigma-70 ECF-like HTH" evidence="6">
    <location>
        <begin position="16"/>
        <end position="190"/>
    </location>
</feature>
<dbReference type="PANTHER" id="PTHR43133">
    <property type="entry name" value="RNA POLYMERASE ECF-TYPE SIGMA FACTO"/>
    <property type="match status" value="1"/>
</dbReference>
<dbReference type="GO" id="GO:0016987">
    <property type="term" value="F:sigma factor activity"/>
    <property type="evidence" value="ECO:0007669"/>
    <property type="project" value="UniProtKB-KW"/>
</dbReference>
<protein>
    <submittedName>
        <fullName evidence="7">RNA polymerase sigma factor</fullName>
    </submittedName>
</protein>
<evidence type="ECO:0000256" key="5">
    <source>
        <dbReference type="ARBA" id="ARBA00023163"/>
    </source>
</evidence>
<dbReference type="NCBIfam" id="TIGR02937">
    <property type="entry name" value="sigma70-ECF"/>
    <property type="match status" value="1"/>
</dbReference>
<evidence type="ECO:0000256" key="2">
    <source>
        <dbReference type="ARBA" id="ARBA00023015"/>
    </source>
</evidence>
<dbReference type="EMBL" id="SJPN01000011">
    <property type="protein sequence ID" value="TWT92435.1"/>
    <property type="molecule type" value="Genomic_DNA"/>
</dbReference>
<evidence type="ECO:0000256" key="3">
    <source>
        <dbReference type="ARBA" id="ARBA00023082"/>
    </source>
</evidence>
<dbReference type="SUPFAM" id="SSF88946">
    <property type="entry name" value="Sigma2 domain of RNA polymerase sigma factors"/>
    <property type="match status" value="1"/>
</dbReference>
<proteinExistence type="inferred from homology"/>
<dbReference type="GO" id="GO:0003677">
    <property type="term" value="F:DNA binding"/>
    <property type="evidence" value="ECO:0007669"/>
    <property type="project" value="UniProtKB-KW"/>
</dbReference>
<dbReference type="Gene3D" id="1.10.1740.10">
    <property type="match status" value="1"/>
</dbReference>
<gene>
    <name evidence="7" type="ORF">Pla52n_63090</name>
</gene>
<sequence>MPDNTPSKPTRFSDASLLVRFQSGEDDAATALYTRYAQRLMDLAGRNSGDDLSTRVDAEDIVQSVFRTFFRRVSDGHYMIPEGEELWKLLLVIALNKVRLIAERHRTIKRDVSKTQLLGDHDLGQSADASDVLRLTIEDVLETLPELHREVARYRIDGYEIDEIASRVSTSRRSVERILQSFRARLRTKLDIE</sequence>
<dbReference type="InterPro" id="IPR013325">
    <property type="entry name" value="RNA_pol_sigma_r2"/>
</dbReference>
<dbReference type="Pfam" id="PF07638">
    <property type="entry name" value="Sigma70_ECF"/>
    <property type="match status" value="1"/>
</dbReference>
<dbReference type="Proteomes" id="UP000320176">
    <property type="component" value="Unassembled WGS sequence"/>
</dbReference>
<evidence type="ECO:0000256" key="4">
    <source>
        <dbReference type="ARBA" id="ARBA00023125"/>
    </source>
</evidence>
<dbReference type="InterPro" id="IPR053812">
    <property type="entry name" value="HTH_Sigma70_ECF-like"/>
</dbReference>
<keyword evidence="5" id="KW-0804">Transcription</keyword>
<dbReference type="PANTHER" id="PTHR43133:SF8">
    <property type="entry name" value="RNA POLYMERASE SIGMA FACTOR HI_1459-RELATED"/>
    <property type="match status" value="1"/>
</dbReference>
<keyword evidence="4" id="KW-0238">DNA-binding</keyword>
<comment type="caution">
    <text evidence="7">The sequence shown here is derived from an EMBL/GenBank/DDBJ whole genome shotgun (WGS) entry which is preliminary data.</text>
</comment>
<organism evidence="7 8">
    <name type="scientific">Stieleria varia</name>
    <dbReference type="NCBI Taxonomy" id="2528005"/>
    <lineage>
        <taxon>Bacteria</taxon>
        <taxon>Pseudomonadati</taxon>
        <taxon>Planctomycetota</taxon>
        <taxon>Planctomycetia</taxon>
        <taxon>Pirellulales</taxon>
        <taxon>Pirellulaceae</taxon>
        <taxon>Stieleria</taxon>
    </lineage>
</organism>
<dbReference type="InterPro" id="IPR036388">
    <property type="entry name" value="WH-like_DNA-bd_sf"/>
</dbReference>
<dbReference type="InterPro" id="IPR014284">
    <property type="entry name" value="RNA_pol_sigma-70_dom"/>
</dbReference>
<comment type="similarity">
    <text evidence="1">Belongs to the sigma-70 factor family. ECF subfamily.</text>
</comment>
<dbReference type="Gene3D" id="1.10.10.10">
    <property type="entry name" value="Winged helix-like DNA-binding domain superfamily/Winged helix DNA-binding domain"/>
    <property type="match status" value="1"/>
</dbReference>
<keyword evidence="8" id="KW-1185">Reference proteome</keyword>
<accession>A0A5C5ZZ88</accession>
<name>A0A5C5ZZ88_9BACT</name>
<dbReference type="GO" id="GO:0006352">
    <property type="term" value="P:DNA-templated transcription initiation"/>
    <property type="evidence" value="ECO:0007669"/>
    <property type="project" value="InterPro"/>
</dbReference>
<keyword evidence="3" id="KW-0731">Sigma factor</keyword>
<dbReference type="OrthoDB" id="280689at2"/>
<dbReference type="AlphaFoldDB" id="A0A5C5ZZ88"/>
<dbReference type="InterPro" id="IPR039425">
    <property type="entry name" value="RNA_pol_sigma-70-like"/>
</dbReference>
<dbReference type="InterPro" id="IPR013324">
    <property type="entry name" value="RNA_pol_sigma_r3/r4-like"/>
</dbReference>
<dbReference type="RefSeq" id="WP_146523221.1">
    <property type="nucleotide sequence ID" value="NZ_CP151726.1"/>
</dbReference>